<name>D3ABG7_9FIRM</name>
<organism evidence="1 2">
    <name type="scientific">Hungatella hathewayi DSM 13479</name>
    <dbReference type="NCBI Taxonomy" id="566550"/>
    <lineage>
        <taxon>Bacteria</taxon>
        <taxon>Bacillati</taxon>
        <taxon>Bacillota</taxon>
        <taxon>Clostridia</taxon>
        <taxon>Lachnospirales</taxon>
        <taxon>Lachnospiraceae</taxon>
        <taxon>Hungatella</taxon>
    </lineage>
</organism>
<dbReference type="EMBL" id="ACIO01000068">
    <property type="protein sequence ID" value="EFD00809.1"/>
    <property type="molecule type" value="Genomic_DNA"/>
</dbReference>
<comment type="caution">
    <text evidence="1">The sequence shown here is derived from an EMBL/GenBank/DDBJ whole genome shotgun (WGS) entry which is preliminary data.</text>
</comment>
<protein>
    <submittedName>
        <fullName evidence="1">Uncharacterized protein</fullName>
    </submittedName>
</protein>
<gene>
    <name evidence="1" type="ORF">CLOSTHATH_00945</name>
</gene>
<proteinExistence type="predicted"/>
<accession>D3ABG7</accession>
<reference evidence="1 2" key="1">
    <citation type="submission" date="2010-01" db="EMBL/GenBank/DDBJ databases">
        <authorList>
            <person name="Weinstock G."/>
            <person name="Sodergren E."/>
            <person name="Clifton S."/>
            <person name="Fulton L."/>
            <person name="Fulton B."/>
            <person name="Courtney L."/>
            <person name="Fronick C."/>
            <person name="Harrison M."/>
            <person name="Strong C."/>
            <person name="Farmer C."/>
            <person name="Delahaunty K."/>
            <person name="Markovic C."/>
            <person name="Hall O."/>
            <person name="Minx P."/>
            <person name="Tomlinson C."/>
            <person name="Mitreva M."/>
            <person name="Nelson J."/>
            <person name="Hou S."/>
            <person name="Wollam A."/>
            <person name="Pepin K.H."/>
            <person name="Johnson M."/>
            <person name="Bhonagiri V."/>
            <person name="Nash W.E."/>
            <person name="Warren W."/>
            <person name="Chinwalla A."/>
            <person name="Mardis E.R."/>
            <person name="Wilson R.K."/>
        </authorList>
    </citation>
    <scope>NUCLEOTIDE SEQUENCE [LARGE SCALE GENOMIC DNA]</scope>
    <source>
        <strain evidence="1 2">DSM 13479</strain>
    </source>
</reference>
<dbReference type="HOGENOM" id="CLU_2699699_0_0_9"/>
<evidence type="ECO:0000313" key="2">
    <source>
        <dbReference type="Proteomes" id="UP000004968"/>
    </source>
</evidence>
<evidence type="ECO:0000313" key="1">
    <source>
        <dbReference type="EMBL" id="EFD00809.1"/>
    </source>
</evidence>
<sequence>MADLYIQSVKITPNPVTTKAQFKIEVEIYTLFPAADLYPALDLYPGEDLFGLFPQEEIFPGTNVYPIEGGMSE</sequence>
<dbReference type="RefSeq" id="WP_006771494.1">
    <property type="nucleotide sequence ID" value="NZ_GG667615.1"/>
</dbReference>
<dbReference type="Proteomes" id="UP000004968">
    <property type="component" value="Unassembled WGS sequence"/>
</dbReference>
<dbReference type="GeneID" id="93148695"/>
<dbReference type="AlphaFoldDB" id="D3ABG7"/>